<feature type="domain" description="Major facilitator superfamily (MFS) profile" evidence="7">
    <location>
        <begin position="130"/>
        <end position="553"/>
    </location>
</feature>
<dbReference type="OrthoDB" id="6884957at2759"/>
<feature type="transmembrane region" description="Helical" evidence="5">
    <location>
        <begin position="210"/>
        <end position="228"/>
    </location>
</feature>
<evidence type="ECO:0000256" key="1">
    <source>
        <dbReference type="ARBA" id="ARBA00004141"/>
    </source>
</evidence>
<keyword evidence="8" id="KW-1185">Reference proteome</keyword>
<feature type="transmembrane region" description="Helical" evidence="5">
    <location>
        <begin position="234"/>
        <end position="257"/>
    </location>
</feature>
<feature type="transmembrane region" description="Helical" evidence="5">
    <location>
        <begin position="269"/>
        <end position="292"/>
    </location>
</feature>
<dbReference type="RefSeq" id="XP_012163609.1">
    <property type="nucleotide sequence ID" value="XM_012308219.3"/>
</dbReference>
<evidence type="ECO:0000313" key="8">
    <source>
        <dbReference type="Proteomes" id="UP000835206"/>
    </source>
</evidence>
<feature type="transmembrane region" description="Helical" evidence="5">
    <location>
        <begin position="180"/>
        <end position="203"/>
    </location>
</feature>
<dbReference type="GeneID" id="100651482"/>
<dbReference type="Pfam" id="PF00083">
    <property type="entry name" value="Sugar_tr"/>
    <property type="match status" value="1"/>
</dbReference>
<dbReference type="PROSITE" id="PS50850">
    <property type="entry name" value="MFS"/>
    <property type="match status" value="1"/>
</dbReference>
<gene>
    <name evidence="9" type="primary">LOC100651482</name>
</gene>
<feature type="transmembrane region" description="Helical" evidence="5">
    <location>
        <begin position="412"/>
        <end position="435"/>
    </location>
</feature>
<keyword evidence="3 5" id="KW-1133">Transmembrane helix</keyword>
<dbReference type="InterPro" id="IPR036259">
    <property type="entry name" value="MFS_trans_sf"/>
</dbReference>
<dbReference type="AlphaFoldDB" id="A0A9B2MN80"/>
<accession>A0A9B2MN80</accession>
<keyword evidence="4 5" id="KW-0472">Membrane</keyword>
<dbReference type="GO" id="GO:0016020">
    <property type="term" value="C:membrane"/>
    <property type="evidence" value="ECO:0007669"/>
    <property type="project" value="UniProtKB-SubCell"/>
</dbReference>
<dbReference type="Gene3D" id="1.20.1250.20">
    <property type="entry name" value="MFS general substrate transporter like domains"/>
    <property type="match status" value="1"/>
</dbReference>
<dbReference type="SUPFAM" id="SSF103473">
    <property type="entry name" value="MFS general substrate transporter"/>
    <property type="match status" value="1"/>
</dbReference>
<dbReference type="PANTHER" id="PTHR24064">
    <property type="entry name" value="SOLUTE CARRIER FAMILY 22 MEMBER"/>
    <property type="match status" value="1"/>
</dbReference>
<evidence type="ECO:0000256" key="2">
    <source>
        <dbReference type="ARBA" id="ARBA00022692"/>
    </source>
</evidence>
<feature type="transmembrane region" description="Helical" evidence="5">
    <location>
        <begin position="298"/>
        <end position="317"/>
    </location>
</feature>
<dbReference type="InterPro" id="IPR020846">
    <property type="entry name" value="MFS_dom"/>
</dbReference>
<feature type="signal peptide" evidence="6">
    <location>
        <begin position="1"/>
        <end position="18"/>
    </location>
</feature>
<dbReference type="InterPro" id="IPR005828">
    <property type="entry name" value="MFS_sugar_transport-like"/>
</dbReference>
<dbReference type="InterPro" id="IPR005829">
    <property type="entry name" value="Sugar_transporter_CS"/>
</dbReference>
<feature type="chain" id="PRO_5039594115" evidence="6">
    <location>
        <begin position="19"/>
        <end position="594"/>
    </location>
</feature>
<dbReference type="PROSITE" id="PS00216">
    <property type="entry name" value="SUGAR_TRANSPORT_1"/>
    <property type="match status" value="1"/>
</dbReference>
<keyword evidence="6" id="KW-0732">Signal</keyword>
<feature type="transmembrane region" description="Helical" evidence="5">
    <location>
        <begin position="525"/>
        <end position="548"/>
    </location>
</feature>
<name>A0A9B2MN80_BOMTE</name>
<keyword evidence="2 5" id="KW-0812">Transmembrane</keyword>
<evidence type="ECO:0000313" key="9">
    <source>
        <dbReference type="RefSeq" id="XP_012163609.1"/>
    </source>
</evidence>
<evidence type="ECO:0000256" key="3">
    <source>
        <dbReference type="ARBA" id="ARBA00022989"/>
    </source>
</evidence>
<reference evidence="9" key="1">
    <citation type="submission" date="2025-08" db="UniProtKB">
        <authorList>
            <consortium name="RefSeq"/>
        </authorList>
    </citation>
    <scope>IDENTIFICATION</scope>
</reference>
<dbReference type="Proteomes" id="UP000835206">
    <property type="component" value="Chromosome 4"/>
</dbReference>
<feature type="transmembrane region" description="Helical" evidence="5">
    <location>
        <begin position="442"/>
        <end position="462"/>
    </location>
</feature>
<comment type="subcellular location">
    <subcellularLocation>
        <location evidence="1">Membrane</location>
        <topology evidence="1">Multi-pass membrane protein</topology>
    </subcellularLocation>
</comment>
<protein>
    <submittedName>
        <fullName evidence="9">Carcinine transporter isoform X1</fullName>
    </submittedName>
</protein>
<proteinExistence type="predicted"/>
<evidence type="ECO:0000256" key="6">
    <source>
        <dbReference type="SAM" id="SignalP"/>
    </source>
</evidence>
<evidence type="ECO:0000259" key="7">
    <source>
        <dbReference type="PROSITE" id="PS50850"/>
    </source>
</evidence>
<organism evidence="8 9">
    <name type="scientific">Bombus terrestris</name>
    <name type="common">Buff-tailed bumblebee</name>
    <name type="synonym">Apis terrestris</name>
    <dbReference type="NCBI Taxonomy" id="30195"/>
    <lineage>
        <taxon>Eukaryota</taxon>
        <taxon>Metazoa</taxon>
        <taxon>Ecdysozoa</taxon>
        <taxon>Arthropoda</taxon>
        <taxon>Hexapoda</taxon>
        <taxon>Insecta</taxon>
        <taxon>Pterygota</taxon>
        <taxon>Neoptera</taxon>
        <taxon>Endopterygota</taxon>
        <taxon>Hymenoptera</taxon>
        <taxon>Apocrita</taxon>
        <taxon>Aculeata</taxon>
        <taxon>Apoidea</taxon>
        <taxon>Anthophila</taxon>
        <taxon>Apidae</taxon>
        <taxon>Bombus</taxon>
        <taxon>Bombus</taxon>
    </lineage>
</organism>
<dbReference type="GO" id="GO:0022857">
    <property type="term" value="F:transmembrane transporter activity"/>
    <property type="evidence" value="ECO:0007669"/>
    <property type="project" value="InterPro"/>
</dbReference>
<feature type="transmembrane region" description="Helical" evidence="5">
    <location>
        <begin position="386"/>
        <end position="406"/>
    </location>
</feature>
<sequence length="594" mass="67474">MTVLLLLSTSITVKPIACVEMKDEKSSSISPTETTRLRPRLESFDDVLPYVGDYGRYQWLLLLSLLPYGATYAFLYFSQFFITIIPTEHWCRIDELVNSNFTEEERIKIAIPATNVYPYYEQCQRKDLNFTELLKSGKSLSSLDFQTNETIKCTQWEYNFTQIPYPSIGTELDWVCDREYLVSTAQAIFFCGSIIGGFLVGWIADHKGRIPALMFCNGVALFASIFTASANSFWSFAVCRFLTGLAFDNCINIPLIIVLEYMAVSKRTLVVNIAFGVYFAVASTILPWIAYYIANWRYFTYVTAIPLLSVAITPWILPESARWYVSNGMMDKVVEKLRRIARINRRNPDSRIYDIFVSNMEASDKIQESATLLDLFKTPRLARNTILLVAFWCFTVISFDGHVYSLKFIQSSVFVSFSIACATELPAGLLLALLLDRWGRRLCGFLTLAMTCVLSIAELMLHSMLAKLVMSVLSRFCLNMAANVGLQYAAELLPTPVRSQGVSFIHIFGIVAHSLAPYITDSAAIWEGFPMLIISTVSFFGAALVLFLPETVGQNLPQTIKQGEEFGRDQHFWSLPCYHKTHFNRHQHYHSCER</sequence>
<evidence type="ECO:0000256" key="4">
    <source>
        <dbReference type="ARBA" id="ARBA00023136"/>
    </source>
</evidence>
<evidence type="ECO:0000256" key="5">
    <source>
        <dbReference type="SAM" id="Phobius"/>
    </source>
</evidence>